<dbReference type="CDD" id="cd02908">
    <property type="entry name" value="Macro_OAADPr_deacetylase"/>
    <property type="match status" value="1"/>
</dbReference>
<organism evidence="2 3">
    <name type="scientific">Stegodyphus mimosarum</name>
    <name type="common">African social velvet spider</name>
    <dbReference type="NCBI Taxonomy" id="407821"/>
    <lineage>
        <taxon>Eukaryota</taxon>
        <taxon>Metazoa</taxon>
        <taxon>Ecdysozoa</taxon>
        <taxon>Arthropoda</taxon>
        <taxon>Chelicerata</taxon>
        <taxon>Arachnida</taxon>
        <taxon>Araneae</taxon>
        <taxon>Araneomorphae</taxon>
        <taxon>Entelegynae</taxon>
        <taxon>Eresoidea</taxon>
        <taxon>Eresidae</taxon>
        <taxon>Stegodyphus</taxon>
    </lineage>
</organism>
<dbReference type="PANTHER" id="PTHR11106:SF27">
    <property type="entry name" value="MACRO DOMAIN-CONTAINING PROTEIN"/>
    <property type="match status" value="1"/>
</dbReference>
<accession>A0A087T7L1</accession>
<evidence type="ECO:0000259" key="1">
    <source>
        <dbReference type="PROSITE" id="PS51154"/>
    </source>
</evidence>
<name>A0A087T7L1_STEMI</name>
<evidence type="ECO:0000313" key="2">
    <source>
        <dbReference type="EMBL" id="KFM61100.1"/>
    </source>
</evidence>
<feature type="domain" description="Macro" evidence="1">
    <location>
        <begin position="108"/>
        <end position="283"/>
    </location>
</feature>
<dbReference type="Proteomes" id="UP000054359">
    <property type="component" value="Unassembled WGS sequence"/>
</dbReference>
<dbReference type="Pfam" id="PF01661">
    <property type="entry name" value="Macro"/>
    <property type="match status" value="1"/>
</dbReference>
<keyword evidence="3" id="KW-1185">Reference proteome</keyword>
<dbReference type="InterPro" id="IPR002589">
    <property type="entry name" value="Macro_dom"/>
</dbReference>
<dbReference type="GO" id="GO:0042278">
    <property type="term" value="P:purine nucleoside metabolic process"/>
    <property type="evidence" value="ECO:0007669"/>
    <property type="project" value="TreeGrafter"/>
</dbReference>
<dbReference type="GO" id="GO:0005654">
    <property type="term" value="C:nucleoplasm"/>
    <property type="evidence" value="ECO:0007669"/>
    <property type="project" value="TreeGrafter"/>
</dbReference>
<dbReference type="OrthoDB" id="6133115at2759"/>
<gene>
    <name evidence="2" type="ORF">X975_09524</name>
</gene>
<dbReference type="STRING" id="407821.A0A087T7L1"/>
<dbReference type="SMART" id="SM00506">
    <property type="entry name" value="A1pp"/>
    <property type="match status" value="1"/>
</dbReference>
<dbReference type="OMA" id="GYPNENA"/>
<dbReference type="PROSITE" id="PS51154">
    <property type="entry name" value="MACRO"/>
    <property type="match status" value="1"/>
</dbReference>
<protein>
    <submittedName>
        <fullName evidence="2">MACRO domain-containing protein 2</fullName>
    </submittedName>
</protein>
<dbReference type="PANTHER" id="PTHR11106">
    <property type="entry name" value="GANGLIOSIDE INDUCED DIFFERENTIATION ASSOCIATED PROTEIN 2-RELATED"/>
    <property type="match status" value="1"/>
</dbReference>
<evidence type="ECO:0000313" key="3">
    <source>
        <dbReference type="Proteomes" id="UP000054359"/>
    </source>
</evidence>
<dbReference type="NCBIfam" id="NF001664">
    <property type="entry name" value="PRK00431.1-6"/>
    <property type="match status" value="1"/>
</dbReference>
<dbReference type="Gene3D" id="3.40.220.10">
    <property type="entry name" value="Leucine Aminopeptidase, subunit E, domain 1"/>
    <property type="match status" value="1"/>
</dbReference>
<proteinExistence type="predicted"/>
<sequence>MLRVVRRLSFRVYARTVSNLYLYNLNSANFDCVVRNLYCEPPFLTKFPYQNLFSTFSHMDFSQSKAKYLSMGLDEKRAHYQCKSKYVTLEDIPTWAKYSANVAKTHSTSEYTKNPNLNEKISIFVGDITALEIDAIVNAANNSLRGGGGVDGAIHRAAGPDLLAECCTLGGCPTGEAKLTGGYKLPAKYVIHTVGPVGEKPDLLKNCYFNSLSLVKENGLRSVAFPCISTGVYGYPNENAAHVALKTVREFLEKNESSFDRVIFCLFLPVDVKIYESLTQQYFPV</sequence>
<feature type="non-terminal residue" evidence="2">
    <location>
        <position position="285"/>
    </location>
</feature>
<dbReference type="AlphaFoldDB" id="A0A087T7L1"/>
<reference evidence="2 3" key="1">
    <citation type="submission" date="2013-11" db="EMBL/GenBank/DDBJ databases">
        <title>Genome sequencing of Stegodyphus mimosarum.</title>
        <authorList>
            <person name="Bechsgaard J."/>
        </authorList>
    </citation>
    <scope>NUCLEOTIDE SEQUENCE [LARGE SCALE GENOMIC DNA]</scope>
</reference>
<dbReference type="InterPro" id="IPR043472">
    <property type="entry name" value="Macro_dom-like"/>
</dbReference>
<dbReference type="EMBL" id="KK113815">
    <property type="protein sequence ID" value="KFM61100.1"/>
    <property type="molecule type" value="Genomic_DNA"/>
</dbReference>
<dbReference type="GO" id="GO:0006974">
    <property type="term" value="P:DNA damage response"/>
    <property type="evidence" value="ECO:0007669"/>
    <property type="project" value="TreeGrafter"/>
</dbReference>
<dbReference type="GO" id="GO:0140293">
    <property type="term" value="F:ADP-ribosylglutamate hydrolase activity"/>
    <property type="evidence" value="ECO:0007669"/>
    <property type="project" value="TreeGrafter"/>
</dbReference>
<dbReference type="GO" id="GO:0140291">
    <property type="term" value="P:peptidyl-glutamate ADP-deribosylation"/>
    <property type="evidence" value="ECO:0007669"/>
    <property type="project" value="TreeGrafter"/>
</dbReference>
<dbReference type="SUPFAM" id="SSF52949">
    <property type="entry name" value="Macro domain-like"/>
    <property type="match status" value="1"/>
</dbReference>